<dbReference type="GO" id="GO:0016818">
    <property type="term" value="F:hydrolase activity, acting on acid anhydrides, in phosphorus-containing anhydrides"/>
    <property type="evidence" value="ECO:0007669"/>
    <property type="project" value="InterPro"/>
</dbReference>
<dbReference type="Proteomes" id="UP000321201">
    <property type="component" value="Unassembled WGS sequence"/>
</dbReference>
<evidence type="ECO:0000313" key="5">
    <source>
        <dbReference type="Proteomes" id="UP000321201"/>
    </source>
</evidence>
<reference evidence="4 5" key="1">
    <citation type="submission" date="2019-08" db="EMBL/GenBank/DDBJ databases">
        <title>Pelomicrobium methylotrophicum gen. nov., sp. nov. a moderately thermophilic, facultatively anaerobic, lithoautotrophic and methylotrophic bacterium isolated from a terrestrial mud volcano.</title>
        <authorList>
            <person name="Slobodkina G.B."/>
            <person name="Merkel A.Y."/>
            <person name="Slobodkin A.I."/>
        </authorList>
    </citation>
    <scope>NUCLEOTIDE SEQUENCE [LARGE SCALE GENOMIC DNA]</scope>
    <source>
        <strain evidence="4 5">SM250</strain>
    </source>
</reference>
<name>A0A5C7F233_9PROT</name>
<evidence type="ECO:0000259" key="3">
    <source>
        <dbReference type="SMART" id="SM00910"/>
    </source>
</evidence>
<dbReference type="GO" id="GO:0003676">
    <property type="term" value="F:nucleic acid binding"/>
    <property type="evidence" value="ECO:0007669"/>
    <property type="project" value="InterPro"/>
</dbReference>
<dbReference type="OrthoDB" id="5769937at2"/>
<dbReference type="GO" id="GO:0008270">
    <property type="term" value="F:zinc ion binding"/>
    <property type="evidence" value="ECO:0007669"/>
    <property type="project" value="InterPro"/>
</dbReference>
<dbReference type="Pfam" id="PF08797">
    <property type="entry name" value="HIRAN"/>
    <property type="match status" value="1"/>
</dbReference>
<dbReference type="Gene3D" id="3.30.70.2330">
    <property type="match status" value="1"/>
</dbReference>
<dbReference type="InterPro" id="IPR014905">
    <property type="entry name" value="HIRAN"/>
</dbReference>
<dbReference type="AlphaFoldDB" id="A0A5C7F233"/>
<dbReference type="Pfam" id="PF14284">
    <property type="entry name" value="PcfJ"/>
    <property type="match status" value="1"/>
</dbReference>
<evidence type="ECO:0000256" key="2">
    <source>
        <dbReference type="ARBA" id="ARBA00022801"/>
    </source>
</evidence>
<gene>
    <name evidence="4" type="ORF">FR698_00350</name>
</gene>
<dbReference type="RefSeq" id="WP_147798194.1">
    <property type="nucleotide sequence ID" value="NZ_VPFL01000001.1"/>
</dbReference>
<proteinExistence type="predicted"/>
<evidence type="ECO:0000256" key="1">
    <source>
        <dbReference type="ARBA" id="ARBA00022723"/>
    </source>
</evidence>
<evidence type="ECO:0000313" key="4">
    <source>
        <dbReference type="EMBL" id="TXF13607.1"/>
    </source>
</evidence>
<keyword evidence="2" id="KW-0378">Hydrolase</keyword>
<feature type="domain" description="HIRAN" evidence="3">
    <location>
        <begin position="587"/>
        <end position="685"/>
    </location>
</feature>
<sequence>MSPFFRTMSAMEAPAPHLVVSRAPTSRRSAPAVPLPCTVRARLWVAGRTLRPPDDQARLWLHLSDGRVLAFRLPAVPLGEDGVIAPLVAEVTNDLRGNRWALEHPAFGFAQVLYAAPVLPLLRREHAGFVFDAEFQQFAAGLDDEVMRLLLSLERDPTPAAVTRRDGEAPHPLPARFYASIRNYNRLATLPSELRERRMQALARFPALVAPILLTAHHSPNCFDGKRHAWREKDEAVEAAIDAGKDLIGALARHYGISKGLVRAPVNAAMWPAPDQAYRRSRLELLDALPDNQRPGLAEFERWQLYLANYFALLGEHDRDHPLPYPPEVHRGAFRLGWSRTWETAARRFGDLHPALADCRDFLRAARERAAVILRRPYGPGVGRLAAAWLACHGLLGLLAASDRWHRQRPGIAHADRPAGFRLPAILGEVNDNGRAARELTTPQELAEEGEAMHHCVASYWDTCVGGDRIFALRLADGERATAQYHPTLRGDVGDDIRYRLVQLRGPCNEDASAAMEAWARAIEAQLNAPERRNARRVALEVRGRLEEAQWQARQALRLADVWLDAKSERQLRRVLAWLGQQPPAPEALLSAPIAGYQYHAGPQLQDCLAAGQPLTLVREPDNPHDGLAVRLDWQGHKLGYVPRPENAEIARRLDAGERLTANVANIDRQAEPWERVAFVIQAMPN</sequence>
<organism evidence="4 5">
    <name type="scientific">Pelomicrobium methylotrophicum</name>
    <dbReference type="NCBI Taxonomy" id="2602750"/>
    <lineage>
        <taxon>Bacteria</taxon>
        <taxon>Pseudomonadati</taxon>
        <taxon>Pseudomonadota</taxon>
        <taxon>Hydrogenophilia</taxon>
        <taxon>Hydrogenophilia incertae sedis</taxon>
        <taxon>Pelomicrobium</taxon>
    </lineage>
</organism>
<dbReference type="InParanoid" id="A0A5C7F233"/>
<keyword evidence="5" id="KW-1185">Reference proteome</keyword>
<accession>A0A5C7F233</accession>
<keyword evidence="1" id="KW-0479">Metal-binding</keyword>
<comment type="caution">
    <text evidence="4">The sequence shown here is derived from an EMBL/GenBank/DDBJ whole genome shotgun (WGS) entry which is preliminary data.</text>
</comment>
<dbReference type="EMBL" id="VPFL01000001">
    <property type="protein sequence ID" value="TXF13607.1"/>
    <property type="molecule type" value="Genomic_DNA"/>
</dbReference>
<dbReference type="InterPro" id="IPR025586">
    <property type="entry name" value="PcfJ"/>
</dbReference>
<protein>
    <recommendedName>
        <fullName evidence="3">HIRAN domain-containing protein</fullName>
    </recommendedName>
</protein>
<dbReference type="SMART" id="SM00910">
    <property type="entry name" value="HIRAN"/>
    <property type="match status" value="1"/>
</dbReference>